<proteinExistence type="predicted"/>
<protein>
    <submittedName>
        <fullName evidence="4">Armadillo-type fold</fullName>
    </submittedName>
</protein>
<dbReference type="Gene3D" id="3.40.50.2300">
    <property type="match status" value="1"/>
</dbReference>
<evidence type="ECO:0000259" key="3">
    <source>
        <dbReference type="PROSITE" id="PS50110"/>
    </source>
</evidence>
<evidence type="ECO:0000256" key="1">
    <source>
        <dbReference type="ARBA" id="ARBA00022553"/>
    </source>
</evidence>
<accession>A0A4U8YM86</accession>
<dbReference type="Pfam" id="PF13646">
    <property type="entry name" value="HEAT_2"/>
    <property type="match status" value="1"/>
</dbReference>
<dbReference type="SUPFAM" id="SSF52172">
    <property type="entry name" value="CheY-like"/>
    <property type="match status" value="1"/>
</dbReference>
<dbReference type="SUPFAM" id="SSF48371">
    <property type="entry name" value="ARM repeat"/>
    <property type="match status" value="1"/>
</dbReference>
<dbReference type="GO" id="GO:0000160">
    <property type="term" value="P:phosphorelay signal transduction system"/>
    <property type="evidence" value="ECO:0007669"/>
    <property type="project" value="InterPro"/>
</dbReference>
<dbReference type="InterPro" id="IPR016024">
    <property type="entry name" value="ARM-type_fold"/>
</dbReference>
<dbReference type="InterPro" id="IPR050595">
    <property type="entry name" value="Bact_response_regulator"/>
</dbReference>
<dbReference type="Proteomes" id="UP000507962">
    <property type="component" value="Unassembled WGS sequence"/>
</dbReference>
<dbReference type="InterPro" id="IPR011006">
    <property type="entry name" value="CheY-like_superfamily"/>
</dbReference>
<dbReference type="Gene3D" id="1.25.10.10">
    <property type="entry name" value="Leucine-rich Repeat Variant"/>
    <property type="match status" value="1"/>
</dbReference>
<dbReference type="SMART" id="SM00448">
    <property type="entry name" value="REC"/>
    <property type="match status" value="1"/>
</dbReference>
<dbReference type="EMBL" id="CAADHO010000003">
    <property type="protein sequence ID" value="VFQ44279.1"/>
    <property type="molecule type" value="Genomic_DNA"/>
</dbReference>
<evidence type="ECO:0000313" key="5">
    <source>
        <dbReference type="Proteomes" id="UP000507962"/>
    </source>
</evidence>
<keyword evidence="1 2" id="KW-0597">Phosphoprotein</keyword>
<organism evidence="4 5">
    <name type="scientific">Desulfoluna butyratoxydans</name>
    <dbReference type="NCBI Taxonomy" id="231438"/>
    <lineage>
        <taxon>Bacteria</taxon>
        <taxon>Pseudomonadati</taxon>
        <taxon>Thermodesulfobacteriota</taxon>
        <taxon>Desulfobacteria</taxon>
        <taxon>Desulfobacterales</taxon>
        <taxon>Desulfolunaceae</taxon>
        <taxon>Desulfoluna</taxon>
    </lineage>
</organism>
<dbReference type="PANTHER" id="PTHR44591">
    <property type="entry name" value="STRESS RESPONSE REGULATOR PROTEIN 1"/>
    <property type="match status" value="1"/>
</dbReference>
<keyword evidence="5" id="KW-1185">Reference proteome</keyword>
<dbReference type="InterPro" id="IPR001789">
    <property type="entry name" value="Sig_transdc_resp-reg_receiver"/>
</dbReference>
<dbReference type="InterPro" id="IPR011989">
    <property type="entry name" value="ARM-like"/>
</dbReference>
<gene>
    <name evidence="4" type="ORF">MSL71_19240</name>
</gene>
<dbReference type="PROSITE" id="PS50110">
    <property type="entry name" value="RESPONSE_REGULATORY"/>
    <property type="match status" value="1"/>
</dbReference>
<reference evidence="4 5" key="1">
    <citation type="submission" date="2019-03" db="EMBL/GenBank/DDBJ databases">
        <authorList>
            <person name="Nijsse B."/>
        </authorList>
    </citation>
    <scope>NUCLEOTIDE SEQUENCE [LARGE SCALE GENOMIC DNA]</scope>
    <source>
        <strain evidence="4">Desulfoluna butyratoxydans MSL71</strain>
    </source>
</reference>
<sequence>MDKQERQYIEELNHCIDFNDAVKGCALMPFFTTISETMKHTTLKKLFLSCESPGLPIVKFLTNDLRKKGNRMEVEWIIGQFLAGNTFGPMDENRLSFWADAMVELDLPQALPRLLDLVATSRSPLVLTAALRATLGLSGEDGPMLIKRLCEENRDQGQRIAETLPLTGKPGFFAVAALLGSTEHTLRNLAIDIFAAAGSEGVCALSAQLKSDNTDLVIHAVNALGRCGAPEALPPLLSLLASLPRDPNIRYAVYEAAGRLPSPKWALHLARGLADDSEAVRMSAARAVDRNISTPLIKGITNIVSFGDDIAAKVVGALIDSQSDNTLRFLLTIDGFEGLTETHLIRHAHPDVRAHCVAFLTKKRFKALADRVKKATADSGVSRPLIACVDDSKMMLMLYMKKLNGLGYEVATFENPETAAREIPALAPRLVVTDLNMPEMDGFTLASQLRRHADSSRLPILMVTTQSDAAPPAGDGASPVDAILMKPFTDEGLAEMIDRLLSVKEAVDF</sequence>
<dbReference type="RefSeq" id="WP_180139471.1">
    <property type="nucleotide sequence ID" value="NZ_CAADHO010000003.1"/>
</dbReference>
<dbReference type="Pfam" id="PF00072">
    <property type="entry name" value="Response_reg"/>
    <property type="match status" value="1"/>
</dbReference>
<feature type="domain" description="Response regulatory" evidence="3">
    <location>
        <begin position="385"/>
        <end position="501"/>
    </location>
</feature>
<name>A0A4U8YM86_9BACT</name>
<evidence type="ECO:0000256" key="2">
    <source>
        <dbReference type="PROSITE-ProRule" id="PRU00169"/>
    </source>
</evidence>
<evidence type="ECO:0000313" key="4">
    <source>
        <dbReference type="EMBL" id="VFQ44279.1"/>
    </source>
</evidence>
<dbReference type="PANTHER" id="PTHR44591:SF3">
    <property type="entry name" value="RESPONSE REGULATORY DOMAIN-CONTAINING PROTEIN"/>
    <property type="match status" value="1"/>
</dbReference>
<dbReference type="AlphaFoldDB" id="A0A4U8YM86"/>
<feature type="modified residue" description="4-aspartylphosphate" evidence="2">
    <location>
        <position position="434"/>
    </location>
</feature>